<proteinExistence type="predicted"/>
<reference evidence="1 2" key="1">
    <citation type="submission" date="2019-10" db="EMBL/GenBank/DDBJ databases">
        <title>Taxonomy of Antarctic Massilia spp.: description of Massilia rubra sp. nov., Massilia aquatica sp. nov., Massilia mucilaginosa sp. nov., Massilia frigida sp. nov. isolated from streams, lakes and regoliths.</title>
        <authorList>
            <person name="Holochova P."/>
            <person name="Sedlacek I."/>
            <person name="Kralova S."/>
            <person name="Maslanova I."/>
            <person name="Busse H.-J."/>
            <person name="Stankova E."/>
            <person name="Vrbovska V."/>
            <person name="Kovarovic V."/>
            <person name="Bartak M."/>
            <person name="Svec P."/>
            <person name="Pantucek R."/>
        </authorList>
    </citation>
    <scope>NUCLEOTIDE SEQUENCE [LARGE SCALE GENOMIC DNA]</scope>
    <source>
        <strain evidence="1 2">CCM 8733</strain>
    </source>
</reference>
<organism evidence="1 2">
    <name type="scientific">Massilia mucilaginosa</name>
    <dbReference type="NCBI Taxonomy" id="2609282"/>
    <lineage>
        <taxon>Bacteria</taxon>
        <taxon>Pseudomonadati</taxon>
        <taxon>Pseudomonadota</taxon>
        <taxon>Betaproteobacteria</taxon>
        <taxon>Burkholderiales</taxon>
        <taxon>Oxalobacteraceae</taxon>
        <taxon>Telluria group</taxon>
        <taxon>Massilia</taxon>
    </lineage>
</organism>
<protein>
    <submittedName>
        <fullName evidence="1">Uncharacterized protein</fullName>
    </submittedName>
</protein>
<dbReference type="EMBL" id="WHJH01000077">
    <property type="protein sequence ID" value="NHZ93507.1"/>
    <property type="molecule type" value="Genomic_DNA"/>
</dbReference>
<gene>
    <name evidence="1" type="ORF">F2P45_31565</name>
</gene>
<dbReference type="Proteomes" id="UP000609726">
    <property type="component" value="Unassembled WGS sequence"/>
</dbReference>
<name>A0ABX0P501_9BURK</name>
<keyword evidence="2" id="KW-1185">Reference proteome</keyword>
<comment type="caution">
    <text evidence="1">The sequence shown here is derived from an EMBL/GenBank/DDBJ whole genome shotgun (WGS) entry which is preliminary data.</text>
</comment>
<accession>A0ABX0P501</accession>
<evidence type="ECO:0000313" key="1">
    <source>
        <dbReference type="EMBL" id="NHZ93507.1"/>
    </source>
</evidence>
<sequence length="164" mass="18699">MTGSVMFSVKTVLKHGRGFVPLEDWQGKVADSDYVAGALILSLDGNIILDESLCDDINWLWPLIVNGLPDLLDGKDTETGFPDQPITFSVKHVDREWLRLHVFCGEHDYARKKIRKRDYLGEMTRAAIDFFTRFDSIAPRDYSAARYLPILRGIADRLQSRAVR</sequence>
<evidence type="ECO:0000313" key="2">
    <source>
        <dbReference type="Proteomes" id="UP000609726"/>
    </source>
</evidence>